<reference evidence="2 3" key="1">
    <citation type="submission" date="2020-06" db="EMBL/GenBank/DDBJ databases">
        <authorList>
            <person name="Li R."/>
            <person name="Bekaert M."/>
        </authorList>
    </citation>
    <scope>NUCLEOTIDE SEQUENCE [LARGE SCALE GENOMIC DNA]</scope>
    <source>
        <strain evidence="3">wild</strain>
    </source>
</reference>
<keyword evidence="1" id="KW-1133">Transmembrane helix</keyword>
<dbReference type="EMBL" id="CACVKT020001915">
    <property type="protein sequence ID" value="CAC5373598.1"/>
    <property type="molecule type" value="Genomic_DNA"/>
</dbReference>
<organism evidence="2 3">
    <name type="scientific">Mytilus coruscus</name>
    <name type="common">Sea mussel</name>
    <dbReference type="NCBI Taxonomy" id="42192"/>
    <lineage>
        <taxon>Eukaryota</taxon>
        <taxon>Metazoa</taxon>
        <taxon>Spiralia</taxon>
        <taxon>Lophotrochozoa</taxon>
        <taxon>Mollusca</taxon>
        <taxon>Bivalvia</taxon>
        <taxon>Autobranchia</taxon>
        <taxon>Pteriomorphia</taxon>
        <taxon>Mytilida</taxon>
        <taxon>Mytiloidea</taxon>
        <taxon>Mytilidae</taxon>
        <taxon>Mytilinae</taxon>
        <taxon>Mytilus</taxon>
    </lineage>
</organism>
<proteinExistence type="predicted"/>
<accession>A0A6J8AT25</accession>
<protein>
    <submittedName>
        <fullName evidence="2">Uncharacterized protein</fullName>
    </submittedName>
</protein>
<evidence type="ECO:0000256" key="1">
    <source>
        <dbReference type="SAM" id="Phobius"/>
    </source>
</evidence>
<evidence type="ECO:0000313" key="3">
    <source>
        <dbReference type="Proteomes" id="UP000507470"/>
    </source>
</evidence>
<evidence type="ECO:0000313" key="2">
    <source>
        <dbReference type="EMBL" id="CAC5373598.1"/>
    </source>
</evidence>
<keyword evidence="3" id="KW-1185">Reference proteome</keyword>
<name>A0A6J8AT25_MYTCO</name>
<gene>
    <name evidence="2" type="ORF">MCOR_11310</name>
</gene>
<dbReference type="AlphaFoldDB" id="A0A6J8AT25"/>
<dbReference type="Proteomes" id="UP000507470">
    <property type="component" value="Unassembled WGS sequence"/>
</dbReference>
<keyword evidence="1" id="KW-0812">Transmembrane</keyword>
<keyword evidence="1" id="KW-0472">Membrane</keyword>
<sequence length="250" mass="27362">MNPNEHIDDTTTDTDQPNLHLALGVRKLKVFAGIQIGLGVACITACTVGIITNLNRNVSCCYDYPCSNDDELFYDSKYDSGLICSDHRAIFILDGTCICLSLWLENDGDIITVSAIIDTCAVIEMIVAIAAATYCCCCSQMLPGNQQDVVIFNPIQERVIHTVTQLQGPSVNQHGVLIPQGYQQQYFIPNTHVQLMTQHPPGQVLVPVIQGPQGQQHNGMANVNLGQQLGYMQPNLGHQPNQVVDSQQQV</sequence>
<dbReference type="OrthoDB" id="10389271at2759"/>
<feature type="transmembrane region" description="Helical" evidence="1">
    <location>
        <begin position="30"/>
        <end position="51"/>
    </location>
</feature>